<reference evidence="2" key="5">
    <citation type="journal article" date="2021" name="G3 (Bethesda)">
        <title>Aegilops tauschii genome assembly Aet v5.0 features greater sequence contiguity and improved annotation.</title>
        <authorList>
            <person name="Wang L."/>
            <person name="Zhu T."/>
            <person name="Rodriguez J.C."/>
            <person name="Deal K.R."/>
            <person name="Dubcovsky J."/>
            <person name="McGuire P.E."/>
            <person name="Lux T."/>
            <person name="Spannagl M."/>
            <person name="Mayer K.F.X."/>
            <person name="Baldrich P."/>
            <person name="Meyers B.C."/>
            <person name="Huo N."/>
            <person name="Gu Y.Q."/>
            <person name="Zhou H."/>
            <person name="Devos K.M."/>
            <person name="Bennetzen J.L."/>
            <person name="Unver T."/>
            <person name="Budak H."/>
            <person name="Gulick P.J."/>
            <person name="Galiba G."/>
            <person name="Kalapos B."/>
            <person name="Nelson D.R."/>
            <person name="Li P."/>
            <person name="You F.M."/>
            <person name="Luo M.C."/>
            <person name="Dvorak J."/>
        </authorList>
    </citation>
    <scope>NUCLEOTIDE SEQUENCE [LARGE SCALE GENOMIC DNA]</scope>
    <source>
        <strain evidence="2">cv. AL8/78</strain>
    </source>
</reference>
<organism evidence="2 3">
    <name type="scientific">Aegilops tauschii subsp. strangulata</name>
    <name type="common">Goatgrass</name>
    <dbReference type="NCBI Taxonomy" id="200361"/>
    <lineage>
        <taxon>Eukaryota</taxon>
        <taxon>Viridiplantae</taxon>
        <taxon>Streptophyta</taxon>
        <taxon>Embryophyta</taxon>
        <taxon>Tracheophyta</taxon>
        <taxon>Spermatophyta</taxon>
        <taxon>Magnoliopsida</taxon>
        <taxon>Liliopsida</taxon>
        <taxon>Poales</taxon>
        <taxon>Poaceae</taxon>
        <taxon>BOP clade</taxon>
        <taxon>Pooideae</taxon>
        <taxon>Triticodae</taxon>
        <taxon>Triticeae</taxon>
        <taxon>Triticinae</taxon>
        <taxon>Aegilops</taxon>
    </lineage>
</organism>
<dbReference type="PANTHER" id="PTHR31620:SF29">
    <property type="entry name" value="OS01G0957200 PROTEIN"/>
    <property type="match status" value="1"/>
</dbReference>
<dbReference type="EnsemblPlants" id="AET5Gv20629600.9">
    <property type="protein sequence ID" value="AET5Gv20629600.9"/>
    <property type="gene ID" value="AET5Gv20629600"/>
</dbReference>
<proteinExistence type="predicted"/>
<keyword evidence="3" id="KW-1185">Reference proteome</keyword>
<name>A0A453L4R5_AEGTS</name>
<protein>
    <submittedName>
        <fullName evidence="2">Uncharacterized protein</fullName>
    </submittedName>
</protein>
<evidence type="ECO:0000313" key="3">
    <source>
        <dbReference type="Proteomes" id="UP000015105"/>
    </source>
</evidence>
<dbReference type="Proteomes" id="UP000015105">
    <property type="component" value="Chromosome 5D"/>
</dbReference>
<dbReference type="AlphaFoldDB" id="A0A453L4R5"/>
<reference evidence="3" key="1">
    <citation type="journal article" date="2014" name="Science">
        <title>Ancient hybridizations among the ancestral genomes of bread wheat.</title>
        <authorList>
            <consortium name="International Wheat Genome Sequencing Consortium,"/>
            <person name="Marcussen T."/>
            <person name="Sandve S.R."/>
            <person name="Heier L."/>
            <person name="Spannagl M."/>
            <person name="Pfeifer M."/>
            <person name="Jakobsen K.S."/>
            <person name="Wulff B.B."/>
            <person name="Steuernagel B."/>
            <person name="Mayer K.F."/>
            <person name="Olsen O.A."/>
        </authorList>
    </citation>
    <scope>NUCLEOTIDE SEQUENCE [LARGE SCALE GENOMIC DNA]</scope>
    <source>
        <strain evidence="3">cv. AL8/78</strain>
    </source>
</reference>
<sequence>MFVLPQAGRKLSSLPADLAVAVEGGRVTGDIVRRFAEMERSPLLRWLLGFRWFRERLLADDLFLAKLAMEMGVGMIAKSAPTLPPTIPSPAAVSPWTTEQSLDRGGAVGLRREDQEGGWSWGDGHTEGAGSMPERHSVCSGAAVQS</sequence>
<evidence type="ECO:0000313" key="2">
    <source>
        <dbReference type="EnsemblPlants" id="AET5Gv20629600.9"/>
    </source>
</evidence>
<dbReference type="PANTHER" id="PTHR31620">
    <property type="entry name" value="PROTEIN RETICULATA-RELATED 2, CHLOROPLASTIC-RELATED"/>
    <property type="match status" value="1"/>
</dbReference>
<feature type="region of interest" description="Disordered" evidence="1">
    <location>
        <begin position="87"/>
        <end position="146"/>
    </location>
</feature>
<evidence type="ECO:0000256" key="1">
    <source>
        <dbReference type="SAM" id="MobiDB-lite"/>
    </source>
</evidence>
<reference evidence="2" key="3">
    <citation type="journal article" date="2017" name="Nature">
        <title>Genome sequence of the progenitor of the wheat D genome Aegilops tauschii.</title>
        <authorList>
            <person name="Luo M.C."/>
            <person name="Gu Y.Q."/>
            <person name="Puiu D."/>
            <person name="Wang H."/>
            <person name="Twardziok S.O."/>
            <person name="Deal K.R."/>
            <person name="Huo N."/>
            <person name="Zhu T."/>
            <person name="Wang L."/>
            <person name="Wang Y."/>
            <person name="McGuire P.E."/>
            <person name="Liu S."/>
            <person name="Long H."/>
            <person name="Ramasamy R.K."/>
            <person name="Rodriguez J.C."/>
            <person name="Van S.L."/>
            <person name="Yuan L."/>
            <person name="Wang Z."/>
            <person name="Xia Z."/>
            <person name="Xiao L."/>
            <person name="Anderson O.D."/>
            <person name="Ouyang S."/>
            <person name="Liang Y."/>
            <person name="Zimin A.V."/>
            <person name="Pertea G."/>
            <person name="Qi P."/>
            <person name="Bennetzen J.L."/>
            <person name="Dai X."/>
            <person name="Dawson M.W."/>
            <person name="Muller H.G."/>
            <person name="Kugler K."/>
            <person name="Rivarola-Duarte L."/>
            <person name="Spannagl M."/>
            <person name="Mayer K.F.X."/>
            <person name="Lu F.H."/>
            <person name="Bevan M.W."/>
            <person name="Leroy P."/>
            <person name="Li P."/>
            <person name="You F.M."/>
            <person name="Sun Q."/>
            <person name="Liu Z."/>
            <person name="Lyons E."/>
            <person name="Wicker T."/>
            <person name="Salzberg S.L."/>
            <person name="Devos K.M."/>
            <person name="Dvorak J."/>
        </authorList>
    </citation>
    <scope>NUCLEOTIDE SEQUENCE [LARGE SCALE GENOMIC DNA]</scope>
    <source>
        <strain evidence="2">cv. AL8/78</strain>
    </source>
</reference>
<reference evidence="3" key="2">
    <citation type="journal article" date="2017" name="Nat. Plants">
        <title>The Aegilops tauschii genome reveals multiple impacts of transposons.</title>
        <authorList>
            <person name="Zhao G."/>
            <person name="Zou C."/>
            <person name="Li K."/>
            <person name="Wang K."/>
            <person name="Li T."/>
            <person name="Gao L."/>
            <person name="Zhang X."/>
            <person name="Wang H."/>
            <person name="Yang Z."/>
            <person name="Liu X."/>
            <person name="Jiang W."/>
            <person name="Mao L."/>
            <person name="Kong X."/>
            <person name="Jiao Y."/>
            <person name="Jia J."/>
        </authorList>
    </citation>
    <scope>NUCLEOTIDE SEQUENCE [LARGE SCALE GENOMIC DNA]</scope>
    <source>
        <strain evidence="3">cv. AL8/78</strain>
    </source>
</reference>
<accession>A0A453L4R5</accession>
<reference evidence="2" key="4">
    <citation type="submission" date="2019-03" db="UniProtKB">
        <authorList>
            <consortium name="EnsemblPlants"/>
        </authorList>
    </citation>
    <scope>IDENTIFICATION</scope>
</reference>
<dbReference type="Gramene" id="AET5Gv20629600.9">
    <property type="protein sequence ID" value="AET5Gv20629600.9"/>
    <property type="gene ID" value="AET5Gv20629600"/>
</dbReference>